<proteinExistence type="inferred from homology"/>
<dbReference type="SUPFAM" id="SSF52980">
    <property type="entry name" value="Restriction endonuclease-like"/>
    <property type="match status" value="1"/>
</dbReference>
<sequence length="262" mass="29126">MTAKSAAGASKKAVPDRSWRPRQGLDRTQRAREQDRAAGGADHRLVDTGGGRLQRATVVLNGSSRTGRIKAVLQWSVDGRKSRVPLGDVDRPTRGENLRAGWRLADEAGLLSTEPVPESSWASSPATRKSMRANTGKNTKPELRLRSLLHREGFRFRVSARPVQSLRRTADVVFRTEKVAVFVDGCYWHGCTEHRGVLPKTNQSFWAKKIEGNKARDRETVRLLEQSGWKVLRFWEHTSPEEAARTVIEAVTAARAEAAAAK</sequence>
<feature type="compositionally biased region" description="Basic and acidic residues" evidence="7">
    <location>
        <begin position="13"/>
        <end position="46"/>
    </location>
</feature>
<dbReference type="AlphaFoldDB" id="A0AB39TRT4"/>
<evidence type="ECO:0000256" key="5">
    <source>
        <dbReference type="ARBA" id="ARBA00023204"/>
    </source>
</evidence>
<feature type="region of interest" description="Disordered" evidence="7">
    <location>
        <begin position="1"/>
        <end position="49"/>
    </location>
</feature>
<keyword evidence="1" id="KW-0540">Nuclease</keyword>
<evidence type="ECO:0000256" key="6">
    <source>
        <dbReference type="ARBA" id="ARBA00029466"/>
    </source>
</evidence>
<evidence type="ECO:0000256" key="3">
    <source>
        <dbReference type="ARBA" id="ARBA00022763"/>
    </source>
</evidence>
<dbReference type="Pfam" id="PF03852">
    <property type="entry name" value="Vsr"/>
    <property type="match status" value="1"/>
</dbReference>
<evidence type="ECO:0000256" key="4">
    <source>
        <dbReference type="ARBA" id="ARBA00022801"/>
    </source>
</evidence>
<dbReference type="InterPro" id="IPR004603">
    <property type="entry name" value="DNA_mismatch_endonuc_vsr"/>
</dbReference>
<feature type="compositionally biased region" description="Low complexity" evidence="7">
    <location>
        <begin position="1"/>
        <end position="12"/>
    </location>
</feature>
<dbReference type="EMBL" id="CP163445">
    <property type="protein sequence ID" value="XDQ81993.1"/>
    <property type="molecule type" value="Genomic_DNA"/>
</dbReference>
<organism evidence="8">
    <name type="scientific">Streptomyces sp. Y1</name>
    <dbReference type="NCBI Taxonomy" id="3238634"/>
    <lineage>
        <taxon>Bacteria</taxon>
        <taxon>Bacillati</taxon>
        <taxon>Actinomycetota</taxon>
        <taxon>Actinomycetes</taxon>
        <taxon>Kitasatosporales</taxon>
        <taxon>Streptomycetaceae</taxon>
        <taxon>Streptomyces</taxon>
    </lineage>
</organism>
<dbReference type="NCBIfam" id="TIGR00632">
    <property type="entry name" value="vsr"/>
    <property type="match status" value="1"/>
</dbReference>
<keyword evidence="2 8" id="KW-0255">Endonuclease</keyword>
<comment type="similarity">
    <text evidence="6">Belongs to the Vsr family.</text>
</comment>
<dbReference type="RefSeq" id="WP_369184538.1">
    <property type="nucleotide sequence ID" value="NZ_CP163445.1"/>
</dbReference>
<evidence type="ECO:0000256" key="1">
    <source>
        <dbReference type="ARBA" id="ARBA00022722"/>
    </source>
</evidence>
<keyword evidence="5" id="KW-0234">DNA repair</keyword>
<keyword evidence="4" id="KW-0378">Hydrolase</keyword>
<dbReference type="InterPro" id="IPR011335">
    <property type="entry name" value="Restrct_endonuc-II-like"/>
</dbReference>
<evidence type="ECO:0000313" key="8">
    <source>
        <dbReference type="EMBL" id="XDQ81993.1"/>
    </source>
</evidence>
<name>A0AB39TRT4_9ACTN</name>
<evidence type="ECO:0000256" key="7">
    <source>
        <dbReference type="SAM" id="MobiDB-lite"/>
    </source>
</evidence>
<evidence type="ECO:0000256" key="2">
    <source>
        <dbReference type="ARBA" id="ARBA00022759"/>
    </source>
</evidence>
<dbReference type="Gene3D" id="3.40.960.10">
    <property type="entry name" value="VSR Endonuclease"/>
    <property type="match status" value="1"/>
</dbReference>
<accession>A0AB39TRT4</accession>
<dbReference type="CDD" id="cd00221">
    <property type="entry name" value="Vsr"/>
    <property type="match status" value="1"/>
</dbReference>
<dbReference type="GO" id="GO:0016787">
    <property type="term" value="F:hydrolase activity"/>
    <property type="evidence" value="ECO:0007669"/>
    <property type="project" value="UniProtKB-KW"/>
</dbReference>
<feature type="region of interest" description="Disordered" evidence="7">
    <location>
        <begin position="113"/>
        <end position="138"/>
    </location>
</feature>
<reference evidence="8" key="1">
    <citation type="submission" date="2024-07" db="EMBL/GenBank/DDBJ databases">
        <authorList>
            <person name="Yu S.T."/>
        </authorList>
    </citation>
    <scope>NUCLEOTIDE SEQUENCE</scope>
    <source>
        <strain evidence="8">Y1</strain>
    </source>
</reference>
<gene>
    <name evidence="8" type="ORF">AB2U05_27745</name>
</gene>
<dbReference type="GO" id="GO:0004519">
    <property type="term" value="F:endonuclease activity"/>
    <property type="evidence" value="ECO:0007669"/>
    <property type="project" value="UniProtKB-KW"/>
</dbReference>
<dbReference type="GO" id="GO:0006298">
    <property type="term" value="P:mismatch repair"/>
    <property type="evidence" value="ECO:0007669"/>
    <property type="project" value="InterPro"/>
</dbReference>
<feature type="compositionally biased region" description="Polar residues" evidence="7">
    <location>
        <begin position="120"/>
        <end position="138"/>
    </location>
</feature>
<protein>
    <submittedName>
        <fullName evidence="8">Very short patch repair endonuclease</fullName>
    </submittedName>
</protein>
<keyword evidence="3" id="KW-0227">DNA damage</keyword>